<evidence type="ECO:0000256" key="1">
    <source>
        <dbReference type="SAM" id="MobiDB-lite"/>
    </source>
</evidence>
<dbReference type="Pfam" id="PF15370">
    <property type="entry name" value="NOPCHAP1"/>
    <property type="match status" value="1"/>
</dbReference>
<feature type="compositionally biased region" description="Polar residues" evidence="1">
    <location>
        <begin position="184"/>
        <end position="193"/>
    </location>
</feature>
<feature type="region of interest" description="Disordered" evidence="1">
    <location>
        <begin position="173"/>
        <end position="193"/>
    </location>
</feature>
<feature type="region of interest" description="Disordered" evidence="1">
    <location>
        <begin position="101"/>
        <end position="152"/>
    </location>
</feature>
<evidence type="ECO:0000313" key="3">
    <source>
        <dbReference type="Proteomes" id="UP000308652"/>
    </source>
</evidence>
<dbReference type="STRING" id="68775.A0A5C3MCA5"/>
<keyword evidence="3" id="KW-1185">Reference proteome</keyword>
<dbReference type="PANTHER" id="PTHR28674">
    <property type="entry name" value="SIMILAR TO DNA SEGMENT, CHR 10, WAYNE STATE UNIVERSITY 102,-EXPRESSED"/>
    <property type="match status" value="1"/>
</dbReference>
<feature type="compositionally biased region" description="Low complexity" evidence="1">
    <location>
        <begin position="112"/>
        <end position="139"/>
    </location>
</feature>
<protein>
    <submittedName>
        <fullName evidence="2">Uncharacterized protein</fullName>
    </submittedName>
</protein>
<gene>
    <name evidence="2" type="ORF">BDQ12DRAFT_386305</name>
</gene>
<name>A0A5C3MCA5_9AGAR</name>
<dbReference type="GO" id="GO:0000492">
    <property type="term" value="P:box C/D snoRNP assembly"/>
    <property type="evidence" value="ECO:0007669"/>
    <property type="project" value="InterPro"/>
</dbReference>
<dbReference type="Proteomes" id="UP000308652">
    <property type="component" value="Unassembled WGS sequence"/>
</dbReference>
<reference evidence="2 3" key="1">
    <citation type="journal article" date="2019" name="Nat. Ecol. Evol.">
        <title>Megaphylogeny resolves global patterns of mushroom evolution.</title>
        <authorList>
            <person name="Varga T."/>
            <person name="Krizsan K."/>
            <person name="Foldi C."/>
            <person name="Dima B."/>
            <person name="Sanchez-Garcia M."/>
            <person name="Sanchez-Ramirez S."/>
            <person name="Szollosi G.J."/>
            <person name="Szarkandi J.G."/>
            <person name="Papp V."/>
            <person name="Albert L."/>
            <person name="Andreopoulos W."/>
            <person name="Angelini C."/>
            <person name="Antonin V."/>
            <person name="Barry K.W."/>
            <person name="Bougher N.L."/>
            <person name="Buchanan P."/>
            <person name="Buyck B."/>
            <person name="Bense V."/>
            <person name="Catcheside P."/>
            <person name="Chovatia M."/>
            <person name="Cooper J."/>
            <person name="Damon W."/>
            <person name="Desjardin D."/>
            <person name="Finy P."/>
            <person name="Geml J."/>
            <person name="Haridas S."/>
            <person name="Hughes K."/>
            <person name="Justo A."/>
            <person name="Karasinski D."/>
            <person name="Kautmanova I."/>
            <person name="Kiss B."/>
            <person name="Kocsube S."/>
            <person name="Kotiranta H."/>
            <person name="LaButti K.M."/>
            <person name="Lechner B.E."/>
            <person name="Liimatainen K."/>
            <person name="Lipzen A."/>
            <person name="Lukacs Z."/>
            <person name="Mihaltcheva S."/>
            <person name="Morgado L.N."/>
            <person name="Niskanen T."/>
            <person name="Noordeloos M.E."/>
            <person name="Ohm R.A."/>
            <person name="Ortiz-Santana B."/>
            <person name="Ovrebo C."/>
            <person name="Racz N."/>
            <person name="Riley R."/>
            <person name="Savchenko A."/>
            <person name="Shiryaev A."/>
            <person name="Soop K."/>
            <person name="Spirin V."/>
            <person name="Szebenyi C."/>
            <person name="Tomsovsky M."/>
            <person name="Tulloss R.E."/>
            <person name="Uehling J."/>
            <person name="Grigoriev I.V."/>
            <person name="Vagvolgyi C."/>
            <person name="Papp T."/>
            <person name="Martin F.M."/>
            <person name="Miettinen O."/>
            <person name="Hibbett D.S."/>
            <person name="Nagy L.G."/>
        </authorList>
    </citation>
    <scope>NUCLEOTIDE SEQUENCE [LARGE SCALE GENOMIC DNA]</scope>
    <source>
        <strain evidence="2 3">CBS 166.37</strain>
    </source>
</reference>
<evidence type="ECO:0000313" key="2">
    <source>
        <dbReference type="EMBL" id="TFK41478.1"/>
    </source>
</evidence>
<dbReference type="AlphaFoldDB" id="A0A5C3MCA5"/>
<organism evidence="2 3">
    <name type="scientific">Crucibulum laeve</name>
    <dbReference type="NCBI Taxonomy" id="68775"/>
    <lineage>
        <taxon>Eukaryota</taxon>
        <taxon>Fungi</taxon>
        <taxon>Dikarya</taxon>
        <taxon>Basidiomycota</taxon>
        <taxon>Agaricomycotina</taxon>
        <taxon>Agaricomycetes</taxon>
        <taxon>Agaricomycetidae</taxon>
        <taxon>Agaricales</taxon>
        <taxon>Agaricineae</taxon>
        <taxon>Nidulariaceae</taxon>
        <taxon>Crucibulum</taxon>
    </lineage>
</organism>
<dbReference type="OrthoDB" id="1112980at2759"/>
<dbReference type="GO" id="GO:0062064">
    <property type="term" value="F:box C/D methylation guide snoRNP complex binding"/>
    <property type="evidence" value="ECO:0007669"/>
    <property type="project" value="TreeGrafter"/>
</dbReference>
<sequence length="193" mass="21252">MRRRDRGGYVQVSLEKLSAGTATMAQSVPPKFDFGDRTTFAIPPPTELLLRVKAFLPQLEASNAILADRMQADPSSVDIEHVDEGMEQYIEMNLGLGVYEDRSHSKSESQDAEMSSSESISSTSSLSSSSESSSKSRSYVESDDSDCDSDDVEIFTGFIPKRKIKPLPRRALRRPEIVVLNEGDVQNSASPEI</sequence>
<accession>A0A5C3MCA5</accession>
<dbReference type="EMBL" id="ML213594">
    <property type="protein sequence ID" value="TFK41478.1"/>
    <property type="molecule type" value="Genomic_DNA"/>
</dbReference>
<feature type="compositionally biased region" description="Acidic residues" evidence="1">
    <location>
        <begin position="141"/>
        <end position="152"/>
    </location>
</feature>
<dbReference type="PANTHER" id="PTHR28674:SF1">
    <property type="entry name" value="NOP PROTEIN CHAPERONE 1"/>
    <property type="match status" value="1"/>
</dbReference>
<proteinExistence type="predicted"/>
<dbReference type="InterPro" id="IPR027921">
    <property type="entry name" value="NOPCHAP1"/>
</dbReference>